<gene>
    <name evidence="2" type="ORF">Mlute_00404</name>
</gene>
<dbReference type="GO" id="GO:0009307">
    <property type="term" value="P:DNA restriction-modification system"/>
    <property type="evidence" value="ECO:0007669"/>
    <property type="project" value="InterPro"/>
</dbReference>
<dbReference type="InterPro" id="IPR007560">
    <property type="entry name" value="Restrct_endonuc_IV_Mrr"/>
</dbReference>
<dbReference type="GO" id="GO:0043590">
    <property type="term" value="C:bacterial nucleoid"/>
    <property type="evidence" value="ECO:0007669"/>
    <property type="project" value="TreeGrafter"/>
</dbReference>
<protein>
    <submittedName>
        <fullName evidence="2">Restriction endonuclease</fullName>
    </submittedName>
</protein>
<keyword evidence="2" id="KW-0540">Nuclease</keyword>
<keyword evidence="2" id="KW-0255">Endonuclease</keyword>
<organism evidence="2 3">
    <name type="scientific">Meiothermus luteus</name>
    <dbReference type="NCBI Taxonomy" id="2026184"/>
    <lineage>
        <taxon>Bacteria</taxon>
        <taxon>Thermotogati</taxon>
        <taxon>Deinococcota</taxon>
        <taxon>Deinococci</taxon>
        <taxon>Thermales</taxon>
        <taxon>Thermaceae</taxon>
        <taxon>Meiothermus</taxon>
    </lineage>
</organism>
<dbReference type="InterPro" id="IPR052906">
    <property type="entry name" value="Type_IV_Methyl-Rstrct_Enzyme"/>
</dbReference>
<dbReference type="Pfam" id="PF04471">
    <property type="entry name" value="Mrr_cat"/>
    <property type="match status" value="1"/>
</dbReference>
<dbReference type="PIRSF" id="PIRSF031853">
    <property type="entry name" value="UPC031853"/>
    <property type="match status" value="1"/>
</dbReference>
<dbReference type="PANTHER" id="PTHR30015">
    <property type="entry name" value="MRR RESTRICTION SYSTEM PROTEIN"/>
    <property type="match status" value="1"/>
</dbReference>
<dbReference type="GO" id="GO:0003677">
    <property type="term" value="F:DNA binding"/>
    <property type="evidence" value="ECO:0007669"/>
    <property type="project" value="InterPro"/>
</dbReference>
<dbReference type="AlphaFoldDB" id="A0A399EX72"/>
<dbReference type="PANTHER" id="PTHR30015:SF7">
    <property type="entry name" value="TYPE IV METHYL-DIRECTED RESTRICTION ENZYME ECOKMRR"/>
    <property type="match status" value="1"/>
</dbReference>
<evidence type="ECO:0000313" key="2">
    <source>
        <dbReference type="EMBL" id="RIH89197.1"/>
    </source>
</evidence>
<dbReference type="InterPro" id="IPR011856">
    <property type="entry name" value="tRNA_endonuc-like_dom_sf"/>
</dbReference>
<proteinExistence type="predicted"/>
<comment type="caution">
    <text evidence="2">The sequence shown here is derived from an EMBL/GenBank/DDBJ whole genome shotgun (WGS) entry which is preliminary data.</text>
</comment>
<dbReference type="GO" id="GO:0015666">
    <property type="term" value="F:restriction endodeoxyribonuclease activity"/>
    <property type="evidence" value="ECO:0007669"/>
    <property type="project" value="TreeGrafter"/>
</dbReference>
<keyword evidence="3" id="KW-1185">Reference proteome</keyword>
<name>A0A399EX72_9DEIN</name>
<dbReference type="Gene3D" id="3.40.1350.10">
    <property type="match status" value="1"/>
</dbReference>
<keyword evidence="2" id="KW-0378">Hydrolase</keyword>
<evidence type="ECO:0000313" key="3">
    <source>
        <dbReference type="Proteomes" id="UP000265800"/>
    </source>
</evidence>
<dbReference type="EMBL" id="QWKZ01000007">
    <property type="protein sequence ID" value="RIH89197.1"/>
    <property type="molecule type" value="Genomic_DNA"/>
</dbReference>
<reference evidence="2 3" key="1">
    <citation type="submission" date="2018-08" db="EMBL/GenBank/DDBJ databases">
        <title>Meiothermus luteus KCTC 52599 genome sequencing project.</title>
        <authorList>
            <person name="Da Costa M.S."/>
            <person name="Albuquerque L."/>
            <person name="Raposo P."/>
            <person name="Froufe H.J.C."/>
            <person name="Barroso C.S."/>
            <person name="Egas C."/>
        </authorList>
    </citation>
    <scope>NUCLEOTIDE SEQUENCE [LARGE SCALE GENOMIC DNA]</scope>
    <source>
        <strain evidence="2 3">KCTC 52599</strain>
    </source>
</reference>
<dbReference type="InterPro" id="IPR016984">
    <property type="entry name" value="UCP031853"/>
</dbReference>
<dbReference type="SUPFAM" id="SSF52980">
    <property type="entry name" value="Restriction endonuclease-like"/>
    <property type="match status" value="1"/>
</dbReference>
<evidence type="ECO:0000259" key="1">
    <source>
        <dbReference type="Pfam" id="PF04471"/>
    </source>
</evidence>
<sequence length="339" mass="38435">MALWLVRAGKRGEYEDLVLKEGVAVVGWERLGDLSGVPSREALLAELEEAYPDKGKNTLLNWLGQIWPFLREMQPGDLVALPLKQRPLVVLGRVKGPYQYRRELPPPCRHTRPVEWIKEIPRTRIDQDLLYSLGAFMTVCRIQRNNAEERFRTYLEGQPSLPSASPLEIPEGGGEAMDLEAVALDQIRSFLSRRFKGHRLTELVAAVLSVQGYKVWISPEGPDGGVDILAGSGELGFDRPRIAVQVKSTDSPVDIKTVRELQGAMKNYQADHGLFVSWGGFKQSVDKEKARLFFEIRLWDSDDLLREILRFYEKLPEDLQAELPLKRIWVLVSPPEGEP</sequence>
<feature type="domain" description="Restriction endonuclease type IV Mrr" evidence="1">
    <location>
        <begin position="193"/>
        <end position="306"/>
    </location>
</feature>
<accession>A0A399EX72</accession>
<dbReference type="Proteomes" id="UP000265800">
    <property type="component" value="Unassembled WGS sequence"/>
</dbReference>
<dbReference type="OrthoDB" id="34611at2"/>
<dbReference type="InterPro" id="IPR011335">
    <property type="entry name" value="Restrct_endonuc-II-like"/>
</dbReference>